<evidence type="ECO:0000313" key="2">
    <source>
        <dbReference type="Proteomes" id="UP000249402"/>
    </source>
</evidence>
<dbReference type="VEuPathDB" id="FungiDB:BO80DRAFT_12365"/>
<protein>
    <recommendedName>
        <fullName evidence="3">F-box domain-containing protein</fullName>
    </recommendedName>
</protein>
<evidence type="ECO:0000313" key="1">
    <source>
        <dbReference type="EMBL" id="RAL06414.1"/>
    </source>
</evidence>
<dbReference type="RefSeq" id="XP_025580741.1">
    <property type="nucleotide sequence ID" value="XM_025713513.1"/>
</dbReference>
<dbReference type="STRING" id="1448316.A0A395HJI8"/>
<evidence type="ECO:0008006" key="3">
    <source>
        <dbReference type="Google" id="ProtNLM"/>
    </source>
</evidence>
<dbReference type="GeneID" id="37218378"/>
<organism evidence="1 2">
    <name type="scientific">Aspergillus ibericus CBS 121593</name>
    <dbReference type="NCBI Taxonomy" id="1448316"/>
    <lineage>
        <taxon>Eukaryota</taxon>
        <taxon>Fungi</taxon>
        <taxon>Dikarya</taxon>
        <taxon>Ascomycota</taxon>
        <taxon>Pezizomycotina</taxon>
        <taxon>Eurotiomycetes</taxon>
        <taxon>Eurotiomycetidae</taxon>
        <taxon>Eurotiales</taxon>
        <taxon>Aspergillaceae</taxon>
        <taxon>Aspergillus</taxon>
        <taxon>Aspergillus subgen. Circumdati</taxon>
    </lineage>
</organism>
<proteinExistence type="predicted"/>
<accession>A0A395HJI8</accession>
<keyword evidence="2" id="KW-1185">Reference proteome</keyword>
<name>A0A395HJI8_9EURO</name>
<dbReference type="AlphaFoldDB" id="A0A395HJI8"/>
<dbReference type="EMBL" id="KZ824419">
    <property type="protein sequence ID" value="RAL06414.1"/>
    <property type="molecule type" value="Genomic_DNA"/>
</dbReference>
<dbReference type="OrthoDB" id="5279008at2759"/>
<feature type="non-terminal residue" evidence="1">
    <location>
        <position position="1"/>
    </location>
</feature>
<gene>
    <name evidence="1" type="ORF">BO80DRAFT_12365</name>
</gene>
<reference evidence="1 2" key="1">
    <citation type="submission" date="2018-02" db="EMBL/GenBank/DDBJ databases">
        <title>The genomes of Aspergillus section Nigri reveals drivers in fungal speciation.</title>
        <authorList>
            <consortium name="DOE Joint Genome Institute"/>
            <person name="Vesth T.C."/>
            <person name="Nybo J."/>
            <person name="Theobald S."/>
            <person name="Brandl J."/>
            <person name="Frisvad J.C."/>
            <person name="Nielsen K.F."/>
            <person name="Lyhne E.K."/>
            <person name="Kogle M.E."/>
            <person name="Kuo A."/>
            <person name="Riley R."/>
            <person name="Clum A."/>
            <person name="Nolan M."/>
            <person name="Lipzen A."/>
            <person name="Salamov A."/>
            <person name="Henrissat B."/>
            <person name="Wiebenga A."/>
            <person name="De vries R.P."/>
            <person name="Grigoriev I.V."/>
            <person name="Mortensen U.H."/>
            <person name="Andersen M.R."/>
            <person name="Baker S.E."/>
        </authorList>
    </citation>
    <scope>NUCLEOTIDE SEQUENCE [LARGE SCALE GENOMIC DNA]</scope>
    <source>
        <strain evidence="1 2">CBS 121593</strain>
    </source>
</reference>
<dbReference type="Proteomes" id="UP000249402">
    <property type="component" value="Unassembled WGS sequence"/>
</dbReference>
<sequence length="307" mass="34925">TLCPTRPLEGTRYAPIRASRHGDRLEDRNVISLRQMSRRIASATFKRSRPIFARCLRTLRTDLSDSSITKIKTIASTSDLKDIPQALQIAPPFGPLSGIDRSILFDMIESPTSIPTINNLKEYLQALPNCTNFEICLNDNDNDNDNLSTDDVVRILFHLFVEAGRHPKQLTLYSQCPSPPETTPHDIRQYHRIEAHPDLSHAWTNLHTLTISEPYTEYLYSSLDFIFPRILHHAHHLQRLVIIGNAESGDSVRFLEALNKATPIFGPKHIEIRNFHFRDTGFQDWVKENGHKLISLAFSEVLDGIGA</sequence>